<organism evidence="2 3">
    <name type="scientific">Nannocystis radixulma</name>
    <dbReference type="NCBI Taxonomy" id="2995305"/>
    <lineage>
        <taxon>Bacteria</taxon>
        <taxon>Pseudomonadati</taxon>
        <taxon>Myxococcota</taxon>
        <taxon>Polyangia</taxon>
        <taxon>Nannocystales</taxon>
        <taxon>Nannocystaceae</taxon>
        <taxon>Nannocystis</taxon>
    </lineage>
</organism>
<feature type="region of interest" description="Disordered" evidence="1">
    <location>
        <begin position="179"/>
        <end position="202"/>
    </location>
</feature>
<dbReference type="PANTHER" id="PTHR36436">
    <property type="entry name" value="SLL5081 PROTEIN"/>
    <property type="match status" value="1"/>
</dbReference>
<dbReference type="RefSeq" id="WP_272007681.1">
    <property type="nucleotide sequence ID" value="NZ_JAQNDN010000023.1"/>
</dbReference>
<evidence type="ECO:0000313" key="2">
    <source>
        <dbReference type="EMBL" id="MDC0673945.1"/>
    </source>
</evidence>
<dbReference type="Pfam" id="PF09234">
    <property type="entry name" value="DUF1963"/>
    <property type="match status" value="1"/>
</dbReference>
<dbReference type="InterPro" id="IPR015315">
    <property type="entry name" value="DUF1963"/>
</dbReference>
<gene>
    <name evidence="2" type="ORF">POL58_39735</name>
</gene>
<dbReference type="Proteomes" id="UP001217838">
    <property type="component" value="Unassembled WGS sequence"/>
</dbReference>
<dbReference type="Gene3D" id="2.30.320.10">
    <property type="entry name" value="YwqG-like"/>
    <property type="match status" value="1"/>
</dbReference>
<reference evidence="2 3" key="1">
    <citation type="submission" date="2022-11" db="EMBL/GenBank/DDBJ databases">
        <title>Minimal conservation of predation-associated metabolite biosynthetic gene clusters underscores biosynthetic potential of Myxococcota including descriptions for ten novel species: Archangium lansinium sp. nov., Myxococcus landrumus sp. nov., Nannocystis bai.</title>
        <authorList>
            <person name="Ahearne A."/>
            <person name="Stevens C."/>
            <person name="Dowd S."/>
        </authorList>
    </citation>
    <scope>NUCLEOTIDE SEQUENCE [LARGE SCALE GENOMIC DNA]</scope>
    <source>
        <strain evidence="2 3">NCELM</strain>
    </source>
</reference>
<dbReference type="EMBL" id="JAQNDN010000023">
    <property type="protein sequence ID" value="MDC0673945.1"/>
    <property type="molecule type" value="Genomic_DNA"/>
</dbReference>
<evidence type="ECO:0000256" key="1">
    <source>
        <dbReference type="SAM" id="MobiDB-lite"/>
    </source>
</evidence>
<dbReference type="PANTHER" id="PTHR36436:SF6">
    <property type="entry name" value="SLL5081 PROTEIN"/>
    <property type="match status" value="1"/>
</dbReference>
<protein>
    <submittedName>
        <fullName evidence="2">YwqG family protein</fullName>
    </submittedName>
</protein>
<dbReference type="SUPFAM" id="SSF103032">
    <property type="entry name" value="Hypothetical protein YwqG"/>
    <property type="match status" value="1"/>
</dbReference>
<accession>A0ABT5BK22</accession>
<name>A0ABT5BK22_9BACT</name>
<dbReference type="InterPro" id="IPR035948">
    <property type="entry name" value="YwqG-like_sf"/>
</dbReference>
<sequence>MSTQDDLRELFQRILPQRAGAIALLLAPGHPQPVWRDENGHLRAALTLVYFDAADSDTPRDVREQEVYLGDEREHPPARLRAYLEGNLRAIPAILAAHGDDADTLLPCDLFAYADLLADDALEHADEFAAALGDPARLAAMNEAAGEAAWRDELAALGLAEHAAEVRALARPALRLHLDPDEEDDDSTCPMGQTRLGGEPDLPPSCAWPEVDGVLLTFVAQFDLAELVGRPAAGELPAHGLLSFFYAPIPPDGVRGHPVRVLHFTDLDELARRPVPAGVEKLRAHAIDLEDEVHFPSLASDFFYESLLPFERVLACHRGRRQGTGEELVPSGPLAYFIAGAERINEPERPFHRLLGHPAAIQGDPYLDIEIAARPQGWDGWEDGTEEALKIHLQALRWRLLLQIDAVEQDGLLLNQDGGFFYFWIPADALARHDWTQARGELQCH</sequence>
<comment type="caution">
    <text evidence="2">The sequence shown here is derived from an EMBL/GenBank/DDBJ whole genome shotgun (WGS) entry which is preliminary data.</text>
</comment>
<proteinExistence type="predicted"/>
<evidence type="ECO:0000313" key="3">
    <source>
        <dbReference type="Proteomes" id="UP001217838"/>
    </source>
</evidence>
<keyword evidence="3" id="KW-1185">Reference proteome</keyword>